<keyword evidence="1" id="KW-0472">Membrane</keyword>
<comment type="caution">
    <text evidence="2">The sequence shown here is derived from an EMBL/GenBank/DDBJ whole genome shotgun (WGS) entry which is preliminary data.</text>
</comment>
<accession>A0A0F9M1E9</accession>
<name>A0A0F9M1E9_9ZZZZ</name>
<protein>
    <recommendedName>
        <fullName evidence="3">DUF5658 domain-containing protein</fullName>
    </recommendedName>
</protein>
<evidence type="ECO:0008006" key="3">
    <source>
        <dbReference type="Google" id="ProtNLM"/>
    </source>
</evidence>
<dbReference type="AlphaFoldDB" id="A0A0F9M1E9"/>
<sequence length="60" mass="6619">MISGDLMLAVKYLLIIGGVTLLIDGIASLIKFRDQSTFPQLVRIERSLFALLVVLIGFLL</sequence>
<gene>
    <name evidence="2" type="ORF">LCGC14_1514950</name>
</gene>
<keyword evidence="1" id="KW-1133">Transmembrane helix</keyword>
<evidence type="ECO:0000313" key="2">
    <source>
        <dbReference type="EMBL" id="KKM63092.1"/>
    </source>
</evidence>
<keyword evidence="1" id="KW-0812">Transmembrane</keyword>
<reference evidence="2" key="1">
    <citation type="journal article" date="2015" name="Nature">
        <title>Complex archaea that bridge the gap between prokaryotes and eukaryotes.</title>
        <authorList>
            <person name="Spang A."/>
            <person name="Saw J.H."/>
            <person name="Jorgensen S.L."/>
            <person name="Zaremba-Niedzwiedzka K."/>
            <person name="Martijn J."/>
            <person name="Lind A.E."/>
            <person name="van Eijk R."/>
            <person name="Schleper C."/>
            <person name="Guy L."/>
            <person name="Ettema T.J."/>
        </authorList>
    </citation>
    <scope>NUCLEOTIDE SEQUENCE</scope>
</reference>
<organism evidence="2">
    <name type="scientific">marine sediment metagenome</name>
    <dbReference type="NCBI Taxonomy" id="412755"/>
    <lineage>
        <taxon>unclassified sequences</taxon>
        <taxon>metagenomes</taxon>
        <taxon>ecological metagenomes</taxon>
    </lineage>
</organism>
<evidence type="ECO:0000256" key="1">
    <source>
        <dbReference type="SAM" id="Phobius"/>
    </source>
</evidence>
<feature type="transmembrane region" description="Helical" evidence="1">
    <location>
        <begin position="12"/>
        <end position="30"/>
    </location>
</feature>
<dbReference type="EMBL" id="LAZR01011162">
    <property type="protein sequence ID" value="KKM63092.1"/>
    <property type="molecule type" value="Genomic_DNA"/>
</dbReference>
<proteinExistence type="predicted"/>